<dbReference type="InterPro" id="IPR017853">
    <property type="entry name" value="GH"/>
</dbReference>
<dbReference type="RefSeq" id="XP_007509140.1">
    <property type="nucleotide sequence ID" value="XM_007509078.1"/>
</dbReference>
<dbReference type="GeneID" id="19011855"/>
<dbReference type="Gene3D" id="3.20.20.80">
    <property type="entry name" value="Glycosidases"/>
    <property type="match status" value="1"/>
</dbReference>
<protein>
    <submittedName>
        <fullName evidence="2">N-acetyl-beta-D-glucosaminidase</fullName>
    </submittedName>
</protein>
<reference evidence="2 3" key="1">
    <citation type="submission" date="2011-10" db="EMBL/GenBank/DDBJ databases">
        <authorList>
            <person name="Genoscope - CEA"/>
        </authorList>
    </citation>
    <scope>NUCLEOTIDE SEQUENCE [LARGE SCALE GENOMIC DNA]</scope>
    <source>
        <strain evidence="2 3">RCC 1105</strain>
    </source>
</reference>
<keyword evidence="3" id="KW-1185">Reference proteome</keyword>
<dbReference type="AlphaFoldDB" id="K8EMZ0"/>
<dbReference type="Gene3D" id="1.20.120.670">
    <property type="entry name" value="N-acetyl-b-d-glucoasminidase"/>
    <property type="match status" value="1"/>
</dbReference>
<proteinExistence type="predicted"/>
<name>K8EMZ0_9CHLO</name>
<evidence type="ECO:0000259" key="1">
    <source>
        <dbReference type="Pfam" id="PF18088"/>
    </source>
</evidence>
<sequence>MLTFLSHGSAVVLTCFIILYCFSNRNIFCTTCVSKPCRRIGKNGDNSQSRNQRLLDFATKEVKSFRSYNAFPGSLNYYNGLRFYIHINSDSIELAEGLQCVKQRFPEYFVPDAGEDFQAAVKLLFVQSSLDQKARRRIKVTVSDTNLITIYFSERIEAFLALGRLMVAARNAPFGPVKSKQALITAGMEFEINVTVEELGFKLDTSSGGVPQMERLQDLTVSLSLYGYGTLFIYMEDTFVVENEPFFGYMQKRFTYEDFVILGKTAKSLGIEIVPSILLIDDIKSLINWPFYSSMLKAPPNNEAKYELLHRVLLAVSEPLESRRIHISIGEKTHAYYVQKVYAKCSKYLEHMQIDRECFNIEIESYSKHLKRIVDISRSLKIVPVFYTDSIEICYKEQSINRVKFSEDCNVDIDTEAFIQLNEALGDGEIEFIYRNYALEESAFDKKIVLLSSLLDNDAFLKQKRNWSISISLWSWNRFWVALYWSMNMMESGFNVASKNNVKHVYITAWSHDGSEISMASVEAALAFFSELVHAKNAQNSRSDIMQRVDESFKVLFRRPASFSDMLIACALDQPSETPVGWGTTNLAKWLTWEDPLTAHLNPQLAETNMITHYRILTDNLDTKISHFLRQLRILGSEFDGIEYHPLSFPAAVARFLHRKLTFYKMFSISYSKNDKKQMAKLIGRRIDGTKLSEVSVLEDLLLCLSSLHSLHHRIWMLEFDPLGWAKIESRYGVLKIRIESTGKLIYSYLQDES</sequence>
<evidence type="ECO:0000313" key="2">
    <source>
        <dbReference type="EMBL" id="CCO19597.1"/>
    </source>
</evidence>
<gene>
    <name evidence="2" type="ordered locus">Bathy14g02430</name>
</gene>
<dbReference type="EMBL" id="FO082265">
    <property type="protein sequence ID" value="CCO19597.1"/>
    <property type="molecule type" value="Genomic_DNA"/>
</dbReference>
<accession>K8EMZ0</accession>
<feature type="domain" description="Glycoside Hydrolase 20C C-terminal" evidence="1">
    <location>
        <begin position="575"/>
        <end position="753"/>
    </location>
</feature>
<dbReference type="Pfam" id="PF18088">
    <property type="entry name" value="Glyco_H_20C_C"/>
    <property type="match status" value="1"/>
</dbReference>
<dbReference type="InterPro" id="IPR041063">
    <property type="entry name" value="Glyco_H_20C_C"/>
</dbReference>
<dbReference type="SUPFAM" id="SSF51445">
    <property type="entry name" value="(Trans)glycosidases"/>
    <property type="match status" value="1"/>
</dbReference>
<dbReference type="Proteomes" id="UP000198341">
    <property type="component" value="Chromosome 14"/>
</dbReference>
<dbReference type="KEGG" id="bpg:Bathy14g02430"/>
<dbReference type="OrthoDB" id="2100085at2759"/>
<evidence type="ECO:0000313" key="3">
    <source>
        <dbReference type="Proteomes" id="UP000198341"/>
    </source>
</evidence>
<organism evidence="2 3">
    <name type="scientific">Bathycoccus prasinos</name>
    <dbReference type="NCBI Taxonomy" id="41875"/>
    <lineage>
        <taxon>Eukaryota</taxon>
        <taxon>Viridiplantae</taxon>
        <taxon>Chlorophyta</taxon>
        <taxon>Mamiellophyceae</taxon>
        <taxon>Mamiellales</taxon>
        <taxon>Bathycoccaceae</taxon>
        <taxon>Bathycoccus</taxon>
    </lineage>
</organism>